<dbReference type="SUPFAM" id="SSF69572">
    <property type="entry name" value="Activating enzymes of the ubiquitin-like proteins"/>
    <property type="match status" value="1"/>
</dbReference>
<dbReference type="STRING" id="1121476.SAMN02745751_01576"/>
<dbReference type="Gene3D" id="3.40.50.720">
    <property type="entry name" value="NAD(P)-binding Rossmann-like Domain"/>
    <property type="match status" value="1"/>
</dbReference>
<evidence type="ECO:0000313" key="2">
    <source>
        <dbReference type="EMBL" id="SHJ02366.1"/>
    </source>
</evidence>
<accession>A0A1M6FXF1</accession>
<evidence type="ECO:0000313" key="3">
    <source>
        <dbReference type="Proteomes" id="UP000184052"/>
    </source>
</evidence>
<protein>
    <submittedName>
        <fullName evidence="2">Molybdopterin or thiamine biosynthesis adenylyltransferase</fullName>
    </submittedName>
</protein>
<dbReference type="EMBL" id="FQZL01000009">
    <property type="protein sequence ID" value="SHJ02366.1"/>
    <property type="molecule type" value="Genomic_DNA"/>
</dbReference>
<dbReference type="CDD" id="cd00757">
    <property type="entry name" value="ThiF_MoeB_HesA_family"/>
    <property type="match status" value="1"/>
</dbReference>
<dbReference type="RefSeq" id="WP_073049035.1">
    <property type="nucleotide sequence ID" value="NZ_FQZL01000009.1"/>
</dbReference>
<dbReference type="PANTHER" id="PTHR43267">
    <property type="entry name" value="TRNA THREONYLCARBAMOYLADENOSINE DEHYDRATASE"/>
    <property type="match status" value="1"/>
</dbReference>
<dbReference type="GO" id="GO:0061504">
    <property type="term" value="P:cyclic threonylcarbamoyladenosine biosynthetic process"/>
    <property type="evidence" value="ECO:0007669"/>
    <property type="project" value="TreeGrafter"/>
</dbReference>
<dbReference type="OrthoDB" id="9804150at2"/>
<evidence type="ECO:0000259" key="1">
    <source>
        <dbReference type="Pfam" id="PF00899"/>
    </source>
</evidence>
<dbReference type="InterPro" id="IPR035985">
    <property type="entry name" value="Ubiquitin-activating_enz"/>
</dbReference>
<keyword evidence="2" id="KW-0808">Transferase</keyword>
<sequence length="226" mass="25100">MENRYIRNLTTISEDDMKILKKSKVLIVGCGGLGGYIIEMLSRIGIGNITAIDGDVFDETNLNRQLFSSMSNLGRKKVVVAEERVRDVNPSVKFTGYDSILTEDNCDEIIKGHDVVIDAVDNVTTRLLLEKKCFQYSIPLIHGAIAGWYYQISVVMPGDNTLSKIYSDSDEKGIETLVGNPSYTPAAAASTQVSECIKVLLDKECELKGKLLYVDLLNNTYNIFEI</sequence>
<proteinExistence type="predicted"/>
<dbReference type="Pfam" id="PF00899">
    <property type="entry name" value="ThiF"/>
    <property type="match status" value="1"/>
</dbReference>
<keyword evidence="2" id="KW-0548">Nucleotidyltransferase</keyword>
<reference evidence="2 3" key="1">
    <citation type="submission" date="2016-11" db="EMBL/GenBank/DDBJ databases">
        <authorList>
            <person name="Jaros S."/>
            <person name="Januszkiewicz K."/>
            <person name="Wedrychowicz H."/>
        </authorList>
    </citation>
    <scope>NUCLEOTIDE SEQUENCE [LARGE SCALE GENOMIC DNA]</scope>
    <source>
        <strain evidence="2 3">DSM 17477</strain>
    </source>
</reference>
<dbReference type="GO" id="GO:0008641">
    <property type="term" value="F:ubiquitin-like modifier activating enzyme activity"/>
    <property type="evidence" value="ECO:0007669"/>
    <property type="project" value="InterPro"/>
</dbReference>
<organism evidence="2 3">
    <name type="scientific">Dethiosulfatibacter aminovorans DSM 17477</name>
    <dbReference type="NCBI Taxonomy" id="1121476"/>
    <lineage>
        <taxon>Bacteria</taxon>
        <taxon>Bacillati</taxon>
        <taxon>Bacillota</taxon>
        <taxon>Tissierellia</taxon>
        <taxon>Dethiosulfatibacter</taxon>
    </lineage>
</organism>
<dbReference type="Proteomes" id="UP000184052">
    <property type="component" value="Unassembled WGS sequence"/>
</dbReference>
<dbReference type="InterPro" id="IPR000594">
    <property type="entry name" value="ThiF_NAD_FAD-bd"/>
</dbReference>
<dbReference type="AlphaFoldDB" id="A0A1M6FXF1"/>
<keyword evidence="3" id="KW-1185">Reference proteome</keyword>
<feature type="domain" description="THIF-type NAD/FAD binding fold" evidence="1">
    <location>
        <begin position="7"/>
        <end position="225"/>
    </location>
</feature>
<dbReference type="GO" id="GO:0016779">
    <property type="term" value="F:nucleotidyltransferase activity"/>
    <property type="evidence" value="ECO:0007669"/>
    <property type="project" value="UniProtKB-KW"/>
</dbReference>
<name>A0A1M6FXF1_9FIRM</name>
<gene>
    <name evidence="2" type="ORF">SAMN02745751_01576</name>
</gene>
<dbReference type="GO" id="GO:0061503">
    <property type="term" value="F:tRNA threonylcarbamoyladenosine dehydratase"/>
    <property type="evidence" value="ECO:0007669"/>
    <property type="project" value="TreeGrafter"/>
</dbReference>
<dbReference type="PANTHER" id="PTHR43267:SF1">
    <property type="entry name" value="TRNA THREONYLCARBAMOYLADENOSINE DEHYDRATASE"/>
    <property type="match status" value="1"/>
</dbReference>
<dbReference type="InterPro" id="IPR045886">
    <property type="entry name" value="ThiF/MoeB/HesA"/>
</dbReference>